<evidence type="ECO:0000313" key="3">
    <source>
        <dbReference type="Proteomes" id="UP001166093"/>
    </source>
</evidence>
<name>A0ABS2YF12_POLSP</name>
<dbReference type="EMBL" id="JAAWVQ010143962">
    <property type="protein sequence ID" value="MBN3285130.1"/>
    <property type="molecule type" value="Genomic_DNA"/>
</dbReference>
<evidence type="ECO:0000313" key="2">
    <source>
        <dbReference type="EMBL" id="MBN3285130.1"/>
    </source>
</evidence>
<feature type="non-terminal residue" evidence="2">
    <location>
        <position position="334"/>
    </location>
</feature>
<keyword evidence="3" id="KW-1185">Reference proteome</keyword>
<dbReference type="Proteomes" id="UP001166093">
    <property type="component" value="Unassembled WGS sequence"/>
</dbReference>
<organism evidence="2 3">
    <name type="scientific">Polyodon spathula</name>
    <name type="common">North American paddlefish</name>
    <name type="synonym">Squalus spathula</name>
    <dbReference type="NCBI Taxonomy" id="7913"/>
    <lineage>
        <taxon>Eukaryota</taxon>
        <taxon>Metazoa</taxon>
        <taxon>Chordata</taxon>
        <taxon>Craniata</taxon>
        <taxon>Vertebrata</taxon>
        <taxon>Euteleostomi</taxon>
        <taxon>Actinopterygii</taxon>
        <taxon>Chondrostei</taxon>
        <taxon>Acipenseriformes</taxon>
        <taxon>Polyodontidae</taxon>
        <taxon>Polyodon</taxon>
    </lineage>
</organism>
<comment type="caution">
    <text evidence="2">The sequence shown here is derived from an EMBL/GenBank/DDBJ whole genome shotgun (WGS) entry which is preliminary data.</text>
</comment>
<protein>
    <submittedName>
        <fullName evidence="2">MACF1 factor</fullName>
    </submittedName>
</protein>
<feature type="region of interest" description="Disordered" evidence="1">
    <location>
        <begin position="1"/>
        <end position="57"/>
    </location>
</feature>
<proteinExistence type="predicted"/>
<sequence>MSSSDEETVSERSYPSERSGSLSPCPPAGSQGPPGDTLPWNLARHERSKRTSQDSVLDPAERAVVRVAGLLEQKLAVTEWSPGSEMSAARMERRDQEPAAGFGSTMAGYIPGLLPANHSQEKEFVQAYEDVLERYKDSSEGFCEGRGLDPDTAWSPSAGYTPRSSPLEGQLCCSGRWLLLVGAALLAPLLVVVSQRSCVSVRVLGTPGSVVITLGGCWEGLPVVITPALGLRNVRDISEVMRLSFTLCTDSSDRSLGVWNPASCSLFFFAGAGKQRRRLQAGSKSWDYQSRVAGQRALNTPAADSALHMTRRGERFIHSARARVERDVAQRLSL</sequence>
<feature type="compositionally biased region" description="Polar residues" evidence="1">
    <location>
        <begin position="11"/>
        <end position="22"/>
    </location>
</feature>
<feature type="non-terminal residue" evidence="2">
    <location>
        <position position="1"/>
    </location>
</feature>
<gene>
    <name evidence="2" type="primary">Macf1</name>
    <name evidence="2" type="ORF">GTO93_0006395</name>
</gene>
<accession>A0ABS2YF12</accession>
<feature type="compositionally biased region" description="Basic and acidic residues" evidence="1">
    <location>
        <begin position="43"/>
        <end position="52"/>
    </location>
</feature>
<evidence type="ECO:0000256" key="1">
    <source>
        <dbReference type="SAM" id="MobiDB-lite"/>
    </source>
</evidence>
<reference evidence="2" key="1">
    <citation type="journal article" date="2021" name="Cell">
        <title>Tracing the genetic footprints of vertebrate landing in non-teleost ray-finned fishes.</title>
        <authorList>
            <person name="Bi X."/>
            <person name="Wang K."/>
            <person name="Yang L."/>
            <person name="Pan H."/>
            <person name="Jiang H."/>
            <person name="Wei Q."/>
            <person name="Fang M."/>
            <person name="Yu H."/>
            <person name="Zhu C."/>
            <person name="Cai Y."/>
            <person name="He Y."/>
            <person name="Gan X."/>
            <person name="Zeng H."/>
            <person name="Yu D."/>
            <person name="Zhu Y."/>
            <person name="Jiang H."/>
            <person name="Qiu Q."/>
            <person name="Yang H."/>
            <person name="Zhang Y.E."/>
            <person name="Wang W."/>
            <person name="Zhu M."/>
            <person name="He S."/>
            <person name="Zhang G."/>
        </authorList>
    </citation>
    <scope>NUCLEOTIDE SEQUENCE</scope>
    <source>
        <strain evidence="2">Pddl_001</strain>
    </source>
</reference>